<sequence length="110" mass="12670">MTSKNYRVTHAKVGNQHGFRLPSAFFKDFPHLAKASGYLEVVSKNTLLIRLDTEDVESDEEESLMMSLFLDFLMKDIIENPSKLVPYTQEMSDYMDDLLADVTIDEDEDE</sequence>
<keyword evidence="2" id="KW-1185">Reference proteome</keyword>
<dbReference type="RefSeq" id="WP_127080013.1">
    <property type="nucleotide sequence ID" value="NZ_RSCL01000003.1"/>
</dbReference>
<gene>
    <name evidence="1" type="ORF">DSM106972_013320</name>
</gene>
<evidence type="ECO:0000313" key="1">
    <source>
        <dbReference type="EMBL" id="RUT08164.1"/>
    </source>
</evidence>
<proteinExistence type="predicted"/>
<dbReference type="EMBL" id="RSCL01000003">
    <property type="protein sequence ID" value="RUT08164.1"/>
    <property type="molecule type" value="Genomic_DNA"/>
</dbReference>
<dbReference type="AlphaFoldDB" id="A0A433VPX7"/>
<dbReference type="OrthoDB" id="425633at2"/>
<evidence type="ECO:0000313" key="2">
    <source>
        <dbReference type="Proteomes" id="UP000271624"/>
    </source>
</evidence>
<reference evidence="1" key="2">
    <citation type="journal article" date="2019" name="Genome Biol. Evol.">
        <title>Day and night: Metabolic profiles and evolutionary relationships of six axenic non-marine cyanobacteria.</title>
        <authorList>
            <person name="Will S.E."/>
            <person name="Henke P."/>
            <person name="Boedeker C."/>
            <person name="Huang S."/>
            <person name="Brinkmann H."/>
            <person name="Rohde M."/>
            <person name="Jarek M."/>
            <person name="Friedl T."/>
            <person name="Seufert S."/>
            <person name="Schumacher M."/>
            <person name="Overmann J."/>
            <person name="Neumann-Schaal M."/>
            <person name="Petersen J."/>
        </authorList>
    </citation>
    <scope>NUCLEOTIDE SEQUENCE [LARGE SCALE GENOMIC DNA]</scope>
    <source>
        <strain evidence="1">PCC 7102</strain>
    </source>
</reference>
<accession>A0A433VPX7</accession>
<organism evidence="1 2">
    <name type="scientific">Dulcicalothrix desertica PCC 7102</name>
    <dbReference type="NCBI Taxonomy" id="232991"/>
    <lineage>
        <taxon>Bacteria</taxon>
        <taxon>Bacillati</taxon>
        <taxon>Cyanobacteriota</taxon>
        <taxon>Cyanophyceae</taxon>
        <taxon>Nostocales</taxon>
        <taxon>Calotrichaceae</taxon>
        <taxon>Dulcicalothrix</taxon>
    </lineage>
</organism>
<reference evidence="1" key="1">
    <citation type="submission" date="2018-12" db="EMBL/GenBank/DDBJ databases">
        <authorList>
            <person name="Will S."/>
            <person name="Neumann-Schaal M."/>
            <person name="Henke P."/>
        </authorList>
    </citation>
    <scope>NUCLEOTIDE SEQUENCE</scope>
    <source>
        <strain evidence="1">PCC 7102</strain>
    </source>
</reference>
<protein>
    <submittedName>
        <fullName evidence="1">Uncharacterized protein</fullName>
    </submittedName>
</protein>
<comment type="caution">
    <text evidence="1">The sequence shown here is derived from an EMBL/GenBank/DDBJ whole genome shotgun (WGS) entry which is preliminary data.</text>
</comment>
<dbReference type="Proteomes" id="UP000271624">
    <property type="component" value="Unassembled WGS sequence"/>
</dbReference>
<name>A0A433VPX7_9CYAN</name>